<reference evidence="1 2" key="1">
    <citation type="submission" date="2015-11" db="EMBL/GenBank/DDBJ databases">
        <title>Genomic analysis of 38 Legionella species identifies large and diverse effector repertoires.</title>
        <authorList>
            <person name="Burstein D."/>
            <person name="Amaro F."/>
            <person name="Zusman T."/>
            <person name="Lifshitz Z."/>
            <person name="Cohen O."/>
            <person name="Gilbert J.A."/>
            <person name="Pupko T."/>
            <person name="Shuman H.A."/>
            <person name="Segal G."/>
        </authorList>
    </citation>
    <scope>NUCLEOTIDE SEQUENCE [LARGE SCALE GENOMIC DNA]</scope>
    <source>
        <strain evidence="1 2">ATCC 49504</strain>
    </source>
</reference>
<protein>
    <submittedName>
        <fullName evidence="1">Uncharacterized protein</fullName>
    </submittedName>
</protein>
<dbReference type="InterPro" id="IPR001646">
    <property type="entry name" value="5peptide_repeat"/>
</dbReference>
<evidence type="ECO:0000313" key="2">
    <source>
        <dbReference type="Proteomes" id="UP000054785"/>
    </source>
</evidence>
<dbReference type="PATRIC" id="fig|45065.4.peg.306"/>
<name>A0A0W0U8E1_9GAMM</name>
<comment type="caution">
    <text evidence="1">The sequence shown here is derived from an EMBL/GenBank/DDBJ whole genome shotgun (WGS) entry which is preliminary data.</text>
</comment>
<proteinExistence type="predicted"/>
<gene>
    <name evidence="1" type="ORF">Lgee_0286</name>
</gene>
<dbReference type="OrthoDB" id="5653397at2"/>
<dbReference type="Proteomes" id="UP000054785">
    <property type="component" value="Unassembled WGS sequence"/>
</dbReference>
<organism evidence="1 2">
    <name type="scientific">Legionella geestiana</name>
    <dbReference type="NCBI Taxonomy" id="45065"/>
    <lineage>
        <taxon>Bacteria</taxon>
        <taxon>Pseudomonadati</taxon>
        <taxon>Pseudomonadota</taxon>
        <taxon>Gammaproteobacteria</taxon>
        <taxon>Legionellales</taxon>
        <taxon>Legionellaceae</taxon>
        <taxon>Legionella</taxon>
    </lineage>
</organism>
<dbReference type="Pfam" id="PF13576">
    <property type="entry name" value="Pentapeptide_3"/>
    <property type="match status" value="1"/>
</dbReference>
<dbReference type="AlphaFoldDB" id="A0A0W0U8E1"/>
<dbReference type="EMBL" id="LNYC01000006">
    <property type="protein sequence ID" value="KTD04043.1"/>
    <property type="molecule type" value="Genomic_DNA"/>
</dbReference>
<evidence type="ECO:0000313" key="1">
    <source>
        <dbReference type="EMBL" id="KTD04043.1"/>
    </source>
</evidence>
<sequence length="472" mass="54444">MVQTAAHVHHFFTAFVRILLSLLFTLCATEGLAETMRVTTPSKAIMNTSLTAPYREENQALNIVNTVIETPFLQPKTQFNNTITFISAHFREKVGFNLAVFMKEFTINNVTFDKIFNAGWAIFNGKISIFDARFKDSVSFFYCIFAQPEKFFHIAAEKEATFQRSIFNAAFELSHSTFLGDTSFYGVHFEHRALFRLDEFAKGVDFSYARFDNGVAFLDSIFSGVTNFSNAVFHGKVSFNRSLISGVVDFSDVTIADGEIDLTQLEKKNDQQLIKINLAGAAIDKINFYYTDFELYFPDNIPATERLLVYKSLLNNFQRRGYTSSYERLYPEYVAYSYQAKGQNFFNIVQKYWWNYGVNKERVFHWVAFFLVLFTLINALFFSSLLKKYCSVPFLDKAVRDYSVISNPVTRYIYYLPGAFVFTVILFFGGFLRMGISIKDFTSNNMLVNLYLMLIISIGTICILFIFKYLMN</sequence>
<accession>A0A0W0U8E1</accession>
<dbReference type="STRING" id="45065.Lgee_0286"/>
<keyword evidence="2" id="KW-1185">Reference proteome</keyword>